<proteinExistence type="predicted"/>
<evidence type="ECO:0008006" key="4">
    <source>
        <dbReference type="Google" id="ProtNLM"/>
    </source>
</evidence>
<gene>
    <name evidence="2" type="ORF">A3C94_03005</name>
</gene>
<reference evidence="2 3" key="1">
    <citation type="journal article" date="2016" name="Nat. Commun.">
        <title>Thousands of microbial genomes shed light on interconnected biogeochemical processes in an aquifer system.</title>
        <authorList>
            <person name="Anantharaman K."/>
            <person name="Brown C.T."/>
            <person name="Hug L.A."/>
            <person name="Sharon I."/>
            <person name="Castelle C.J."/>
            <person name="Probst A.J."/>
            <person name="Thomas B.C."/>
            <person name="Singh A."/>
            <person name="Wilkins M.J."/>
            <person name="Karaoz U."/>
            <person name="Brodie E.L."/>
            <person name="Williams K.H."/>
            <person name="Hubbard S.S."/>
            <person name="Banfield J.F."/>
        </authorList>
    </citation>
    <scope>NUCLEOTIDE SEQUENCE [LARGE SCALE GENOMIC DNA]</scope>
</reference>
<sequence length="110" mass="12035">MGETMRTMISSIFFGLLFSVSAIAAETSSIVIFTPEGRLLTRQQVTKIYEVAKECERKTSAAAPVTVRAANKGDEDAKAGLTVIHAICMRWAVDDILDPPPPFPPEEPRK</sequence>
<accession>A0A1F6DU18</accession>
<keyword evidence="1" id="KW-0732">Signal</keyword>
<name>A0A1F6DU18_9BACT</name>
<organism evidence="2 3">
    <name type="scientific">Candidatus Kaiserbacteria bacterium RIFCSPHIGHO2_02_FULL_55_17</name>
    <dbReference type="NCBI Taxonomy" id="1798496"/>
    <lineage>
        <taxon>Bacteria</taxon>
        <taxon>Candidatus Kaiseribacteriota</taxon>
    </lineage>
</organism>
<dbReference type="Proteomes" id="UP000177232">
    <property type="component" value="Unassembled WGS sequence"/>
</dbReference>
<comment type="caution">
    <text evidence="2">The sequence shown here is derived from an EMBL/GenBank/DDBJ whole genome shotgun (WGS) entry which is preliminary data.</text>
</comment>
<evidence type="ECO:0000256" key="1">
    <source>
        <dbReference type="SAM" id="SignalP"/>
    </source>
</evidence>
<evidence type="ECO:0000313" key="2">
    <source>
        <dbReference type="EMBL" id="OGG64770.1"/>
    </source>
</evidence>
<feature type="signal peptide" evidence="1">
    <location>
        <begin position="1"/>
        <end position="24"/>
    </location>
</feature>
<feature type="chain" id="PRO_5009523985" description="DUF5667 domain-containing protein" evidence="1">
    <location>
        <begin position="25"/>
        <end position="110"/>
    </location>
</feature>
<protein>
    <recommendedName>
        <fullName evidence="4">DUF5667 domain-containing protein</fullName>
    </recommendedName>
</protein>
<evidence type="ECO:0000313" key="3">
    <source>
        <dbReference type="Proteomes" id="UP000177232"/>
    </source>
</evidence>
<dbReference type="STRING" id="1798496.A3C94_03005"/>
<dbReference type="EMBL" id="MFLJ01000011">
    <property type="protein sequence ID" value="OGG64770.1"/>
    <property type="molecule type" value="Genomic_DNA"/>
</dbReference>
<dbReference type="AlphaFoldDB" id="A0A1F6DU18"/>